<dbReference type="CDD" id="cd09274">
    <property type="entry name" value="RNase_HI_RT_Ty3"/>
    <property type="match status" value="1"/>
</dbReference>
<evidence type="ECO:0000256" key="3">
    <source>
        <dbReference type="ARBA" id="ARBA00022722"/>
    </source>
</evidence>
<reference evidence="14 15" key="1">
    <citation type="submission" date="2021-08" db="EMBL/GenBank/DDBJ databases">
        <title>Draft Genome Sequence of Phanerochaete sordida strain YK-624.</title>
        <authorList>
            <person name="Mori T."/>
            <person name="Dohra H."/>
            <person name="Suzuki T."/>
            <person name="Kawagishi H."/>
            <person name="Hirai H."/>
        </authorList>
    </citation>
    <scope>NUCLEOTIDE SEQUENCE [LARGE SCALE GENOMIC DNA]</scope>
    <source>
        <strain evidence="14 15">YK-624</strain>
    </source>
</reference>
<dbReference type="FunFam" id="3.30.70.270:FF:000020">
    <property type="entry name" value="Transposon Tf2-6 polyprotein-like Protein"/>
    <property type="match status" value="1"/>
</dbReference>
<dbReference type="CDD" id="cd01647">
    <property type="entry name" value="RT_LTR"/>
    <property type="match status" value="1"/>
</dbReference>
<dbReference type="Pfam" id="PF17921">
    <property type="entry name" value="Integrase_H2C2"/>
    <property type="match status" value="1"/>
</dbReference>
<keyword evidence="3" id="KW-0540">Nuclease</keyword>
<dbReference type="SUPFAM" id="SSF56672">
    <property type="entry name" value="DNA/RNA polymerases"/>
    <property type="match status" value="1"/>
</dbReference>
<dbReference type="InterPro" id="IPR000477">
    <property type="entry name" value="RT_dom"/>
</dbReference>
<evidence type="ECO:0000313" key="15">
    <source>
        <dbReference type="Proteomes" id="UP000703269"/>
    </source>
</evidence>
<evidence type="ECO:0000256" key="7">
    <source>
        <dbReference type="ARBA" id="ARBA00023268"/>
    </source>
</evidence>
<evidence type="ECO:0000256" key="1">
    <source>
        <dbReference type="ARBA" id="ARBA00022679"/>
    </source>
</evidence>
<dbReference type="SUPFAM" id="SSF53098">
    <property type="entry name" value="Ribonuclease H-like"/>
    <property type="match status" value="1"/>
</dbReference>
<keyword evidence="9" id="KW-0472">Membrane</keyword>
<evidence type="ECO:0000259" key="10">
    <source>
        <dbReference type="Pfam" id="PF00078"/>
    </source>
</evidence>
<keyword evidence="2" id="KW-0548">Nucleotidyltransferase</keyword>
<feature type="domain" description="Reverse transcriptase" evidence="10">
    <location>
        <begin position="550"/>
        <end position="704"/>
    </location>
</feature>
<keyword evidence="4" id="KW-0255">Endonuclease</keyword>
<dbReference type="InterPro" id="IPR036397">
    <property type="entry name" value="RNaseH_sf"/>
</dbReference>
<dbReference type="GO" id="GO:0016787">
    <property type="term" value="F:hydrolase activity"/>
    <property type="evidence" value="ECO:0007669"/>
    <property type="project" value="UniProtKB-KW"/>
</dbReference>
<keyword evidence="9" id="KW-1133">Transmembrane helix</keyword>
<evidence type="ECO:0000256" key="8">
    <source>
        <dbReference type="SAM" id="MobiDB-lite"/>
    </source>
</evidence>
<evidence type="ECO:0000256" key="2">
    <source>
        <dbReference type="ARBA" id="ARBA00022695"/>
    </source>
</evidence>
<dbReference type="Pfam" id="PF17917">
    <property type="entry name" value="RT_RNaseH"/>
    <property type="match status" value="1"/>
</dbReference>
<feature type="transmembrane region" description="Helical" evidence="9">
    <location>
        <begin position="735"/>
        <end position="760"/>
    </location>
</feature>
<feature type="region of interest" description="Disordered" evidence="8">
    <location>
        <begin position="1043"/>
        <end position="1111"/>
    </location>
</feature>
<dbReference type="InterPro" id="IPR043128">
    <property type="entry name" value="Rev_trsase/Diguanyl_cyclase"/>
</dbReference>
<keyword evidence="9" id="KW-0812">Transmembrane</keyword>
<sequence>MDELQNLYDRTYETLLIENRASSYIRREPQELSTERASGVKEFRATETGESPVKPRFCHTVTIEELPDEADDEPWISTQRSVLQADGPILEEVDPPSDADGGPNSAPEQAAASDGQETVNVVDVPLRRRFPPGYSARGISVLLIRGRVNQTDERDIDLRLDSGADITLISEDFYYSLKSPPRLQQGPRMQLWQLVEKSASLPGYVYLNIFVLADNAGTGWKIQAQDVEKLAKRPSLRRSVAQEASFVRVKASRRRAAERRRAARVETRASTEIRLAEDVVVPASSVVNAGVLFRGDRDPEWLVEKALIHVLDDQYLAIPNCLMNGQELKVPLSNPGDVPVKAAKGTLLGYVQDPAVFFDRPKDVKQLEEMVEYATWVATLATAFPEGVGHPTTEGEPLSEQGVAQKAYSTGANPRATAFGIPPDEPRPTDEENWGPKTAEVPDPTVYPSEQMRDIIDVGDLPEELAEKAWAMLEKRQKAFGFDGRLGNLATKVRICTEEGLQPIAVPMYGTSPKTKAVIEEQLAKWFEQGVIEPSKSPWSAPVVIAYWNGKPRFCVDYRKLNAHTIRDEFPIPRQSEILVALSGAQVLSSLDALAGFTQMEFEESEREKTAFRTHLGLFQFIRMPFGLTNGPSIFQRTMQTILAPFLWLFCLVYIDDIVVYSKTYEEHIEHLNQVLGACEKAGLTLSPAKCHLFYASVLLLGHKVSRLGLSTHEEKVKAILELARPTNRHQLQTFLGMAGYFSAFIPYYALVATPLFALLKKNARWRWGPTEDHAFQELKRALQASPVLGHPMEGRPYRLYTDASGEALGCALQQVQPIDMRDLHGTKHYDRLKAAHDEKKDVPKLVTTLAAALEDCKFLDHWGEKFETSVVHVERVIGYWSRTFKPAERNYSVTEREALAAKEGLVKFQPFIEGEKIALVTDHAALQWAHTYENSNRRLAAWGAVFSAFKPGLAICHRPGRVHSNVDPLSRLPRDPKTGIARPPPEHQSPARDSTVAIKPDNGPAAAAEKAALLEPKAVFWSEHQLSAPHVRTVLAVTRAQARRKKGQEPEEVVSFRKGRPSVKADDSSKPARPENDEPPKGFEADERDPHEKAEAWREANPPPPPTLLAHISESKKEQFRQAYPKDPFFAGRLQEAAKLVDSWYPGQRFFLDHDGLLFFRDADFQPRLCVPKDLRNEVLRSVHESPFETAHAGTDRSIQALSRTYYWHRMAKDICAFCESCDVCQKVKTRNFVKYGLLQPNPVPNRPFETISMDLVTGLPMSGGFNAIWVVVDRLSKLILLIATTTGLNTTEFARLFVKHAPDHVALL</sequence>
<dbReference type="Pfam" id="PF17919">
    <property type="entry name" value="RT_RNaseH_2"/>
    <property type="match status" value="1"/>
</dbReference>
<proteinExistence type="predicted"/>
<dbReference type="PANTHER" id="PTHR37984:SF5">
    <property type="entry name" value="PROTEIN NYNRIN-LIKE"/>
    <property type="match status" value="1"/>
</dbReference>
<feature type="region of interest" description="Disordered" evidence="8">
    <location>
        <begin position="965"/>
        <end position="1005"/>
    </location>
</feature>
<comment type="caution">
    <text evidence="14">The sequence shown here is derived from an EMBL/GenBank/DDBJ whole genome shotgun (WGS) entry which is preliminary data.</text>
</comment>
<dbReference type="EMBL" id="BPQB01000253">
    <property type="protein sequence ID" value="GJF00938.1"/>
    <property type="molecule type" value="Genomic_DNA"/>
</dbReference>
<keyword evidence="6" id="KW-0695">RNA-directed DNA polymerase</keyword>
<feature type="compositionally biased region" description="Basic and acidic residues" evidence="8">
    <location>
        <begin position="1064"/>
        <end position="1099"/>
    </location>
</feature>
<dbReference type="InterPro" id="IPR050951">
    <property type="entry name" value="Retrovirus_Pol_polyprotein"/>
</dbReference>
<dbReference type="InterPro" id="IPR041588">
    <property type="entry name" value="Integrase_H2C2"/>
</dbReference>
<dbReference type="OrthoDB" id="2743851at2759"/>
<organism evidence="14 15">
    <name type="scientific">Phanerochaete sordida</name>
    <dbReference type="NCBI Taxonomy" id="48140"/>
    <lineage>
        <taxon>Eukaryota</taxon>
        <taxon>Fungi</taxon>
        <taxon>Dikarya</taxon>
        <taxon>Basidiomycota</taxon>
        <taxon>Agaricomycotina</taxon>
        <taxon>Agaricomycetes</taxon>
        <taxon>Polyporales</taxon>
        <taxon>Phanerochaetaceae</taxon>
        <taxon>Phanerochaete</taxon>
    </lineage>
</organism>
<dbReference type="Pfam" id="PF00078">
    <property type="entry name" value="RVT_1"/>
    <property type="match status" value="1"/>
</dbReference>
<dbReference type="Gene3D" id="3.30.420.10">
    <property type="entry name" value="Ribonuclease H-like superfamily/Ribonuclease H"/>
    <property type="match status" value="1"/>
</dbReference>
<gene>
    <name evidence="14" type="ORF">PsYK624_172420</name>
</gene>
<dbReference type="GO" id="GO:0004519">
    <property type="term" value="F:endonuclease activity"/>
    <property type="evidence" value="ECO:0007669"/>
    <property type="project" value="UniProtKB-KW"/>
</dbReference>
<feature type="compositionally biased region" description="Basic and acidic residues" evidence="8">
    <location>
        <begin position="28"/>
        <end position="47"/>
    </location>
</feature>
<evidence type="ECO:0000256" key="4">
    <source>
        <dbReference type="ARBA" id="ARBA00022759"/>
    </source>
</evidence>
<evidence type="ECO:0000313" key="14">
    <source>
        <dbReference type="EMBL" id="GJF00938.1"/>
    </source>
</evidence>
<dbReference type="InterPro" id="IPR041577">
    <property type="entry name" value="RT_RNaseH_2"/>
</dbReference>
<dbReference type="Proteomes" id="UP000703269">
    <property type="component" value="Unassembled WGS sequence"/>
</dbReference>
<name>A0A9P3GS82_9APHY</name>
<keyword evidence="15" id="KW-1185">Reference proteome</keyword>
<evidence type="ECO:0000256" key="6">
    <source>
        <dbReference type="ARBA" id="ARBA00022918"/>
    </source>
</evidence>
<dbReference type="InterPro" id="IPR043502">
    <property type="entry name" value="DNA/RNA_pol_sf"/>
</dbReference>
<dbReference type="InterPro" id="IPR041373">
    <property type="entry name" value="RT_RNaseH"/>
</dbReference>
<keyword evidence="7" id="KW-0511">Multifunctional enzyme</keyword>
<evidence type="ECO:0000256" key="5">
    <source>
        <dbReference type="ARBA" id="ARBA00022801"/>
    </source>
</evidence>
<dbReference type="PANTHER" id="PTHR37984">
    <property type="entry name" value="PROTEIN CBG26694"/>
    <property type="match status" value="1"/>
</dbReference>
<feature type="domain" description="Integrase zinc-binding" evidence="13">
    <location>
        <begin position="1172"/>
        <end position="1232"/>
    </location>
</feature>
<feature type="domain" description="Reverse transcriptase/retrotransposon-derived protein RNase H-like" evidence="12">
    <location>
        <begin position="768"/>
        <end position="818"/>
    </location>
</feature>
<evidence type="ECO:0000259" key="11">
    <source>
        <dbReference type="Pfam" id="PF17917"/>
    </source>
</evidence>
<feature type="region of interest" description="Disordered" evidence="8">
    <location>
        <begin position="85"/>
        <end position="118"/>
    </location>
</feature>
<keyword evidence="5" id="KW-0378">Hydrolase</keyword>
<dbReference type="Gene3D" id="3.30.70.270">
    <property type="match status" value="2"/>
</dbReference>
<dbReference type="GO" id="GO:0003676">
    <property type="term" value="F:nucleic acid binding"/>
    <property type="evidence" value="ECO:0007669"/>
    <property type="project" value="InterPro"/>
</dbReference>
<feature type="region of interest" description="Disordered" evidence="8">
    <location>
        <begin position="28"/>
        <end position="52"/>
    </location>
</feature>
<feature type="domain" description="Reverse transcriptase RNase H-like" evidence="11">
    <location>
        <begin position="874"/>
        <end position="950"/>
    </location>
</feature>
<dbReference type="FunFam" id="1.10.340.70:FF:000001">
    <property type="entry name" value="Retrovirus-related Pol polyprotein from transposon gypsy-like Protein"/>
    <property type="match status" value="1"/>
</dbReference>
<feature type="region of interest" description="Disordered" evidence="8">
    <location>
        <begin position="387"/>
        <end position="445"/>
    </location>
</feature>
<dbReference type="Gene3D" id="3.10.10.10">
    <property type="entry name" value="HIV Type 1 Reverse Transcriptase, subunit A, domain 1"/>
    <property type="match status" value="1"/>
</dbReference>
<dbReference type="Gene3D" id="1.10.340.70">
    <property type="match status" value="1"/>
</dbReference>
<keyword evidence="1" id="KW-0808">Transferase</keyword>
<accession>A0A9P3GS82</accession>
<dbReference type="InterPro" id="IPR012337">
    <property type="entry name" value="RNaseH-like_sf"/>
</dbReference>
<dbReference type="GO" id="GO:0003964">
    <property type="term" value="F:RNA-directed DNA polymerase activity"/>
    <property type="evidence" value="ECO:0007669"/>
    <property type="project" value="UniProtKB-KW"/>
</dbReference>
<protein>
    <submittedName>
        <fullName evidence="14">Polyprotein</fullName>
    </submittedName>
</protein>
<evidence type="ECO:0000256" key="9">
    <source>
        <dbReference type="SAM" id="Phobius"/>
    </source>
</evidence>
<evidence type="ECO:0000259" key="13">
    <source>
        <dbReference type="Pfam" id="PF17921"/>
    </source>
</evidence>
<evidence type="ECO:0000259" key="12">
    <source>
        <dbReference type="Pfam" id="PF17919"/>
    </source>
</evidence>